<dbReference type="EMBL" id="JAGTJQ010000002">
    <property type="protein sequence ID" value="KAH7037425.1"/>
    <property type="molecule type" value="Genomic_DNA"/>
</dbReference>
<dbReference type="InterPro" id="IPR036047">
    <property type="entry name" value="F-box-like_dom_sf"/>
</dbReference>
<reference evidence="1" key="1">
    <citation type="journal article" date="2021" name="Nat. Commun.">
        <title>Genetic determinants of endophytism in the Arabidopsis root mycobiome.</title>
        <authorList>
            <person name="Mesny F."/>
            <person name="Miyauchi S."/>
            <person name="Thiergart T."/>
            <person name="Pickel B."/>
            <person name="Atanasova L."/>
            <person name="Karlsson M."/>
            <person name="Huettel B."/>
            <person name="Barry K.W."/>
            <person name="Haridas S."/>
            <person name="Chen C."/>
            <person name="Bauer D."/>
            <person name="Andreopoulos W."/>
            <person name="Pangilinan J."/>
            <person name="LaButti K."/>
            <person name="Riley R."/>
            <person name="Lipzen A."/>
            <person name="Clum A."/>
            <person name="Drula E."/>
            <person name="Henrissat B."/>
            <person name="Kohler A."/>
            <person name="Grigoriev I.V."/>
            <person name="Martin F.M."/>
            <person name="Hacquard S."/>
        </authorList>
    </citation>
    <scope>NUCLEOTIDE SEQUENCE</scope>
    <source>
        <strain evidence="1">MPI-CAGE-CH-0230</strain>
    </source>
</reference>
<dbReference type="Proteomes" id="UP000756346">
    <property type="component" value="Unassembled WGS sequence"/>
</dbReference>
<dbReference type="OrthoDB" id="5422579at2759"/>
<dbReference type="RefSeq" id="XP_046016546.1">
    <property type="nucleotide sequence ID" value="XM_046156367.1"/>
</dbReference>
<dbReference type="AlphaFoldDB" id="A0A9P8YG42"/>
<gene>
    <name evidence="1" type="ORF">B0I36DRAFT_345541</name>
</gene>
<dbReference type="InterPro" id="IPR032675">
    <property type="entry name" value="LRR_dom_sf"/>
</dbReference>
<sequence>MDRLSPEMLHMVCSYLSSGDVCNLRLVNRVFAQLGECYLVPDLRFYLHSQELRRLRGIAGHKGVAKHVKSLTYSCDLLDAQDRQHLVSFAWSYAATHCAGRVRDLYEGTELKKFVMDLFRAYEADVQAQEDIIRKGADVDCLREVLPSFTNIRRIAIHANLFPADSYQDPTAQSQLTRKSKKLAIEQLGGHFMDHLHPLGCRHLESVLTGLTDAHTTSLRSFYAGSLSWRFFDRDAAEVVRLLKPLRNIQHLELVIEAALDPHYSLRESVAQCRRTMGSRRGHPLREALKSMPRLMTLKISFAHSRSGDMDSPWFAADLADVIEPGHSWANLRELYLQGIDTTRQVLMDTIRQHNGRLQKLSLEDIGLRNTSWHKLVPDIRQQIHLQDFSVSGVLMGQAEGDSSSMDSSLRTTSAVEQLPTECWTLPREEDKYVDYSLLVLKESINDYCRLGGQQYPGECPLTMAPTIATTAQVTTGATTAATAAATTTTNTTAIRHPLDMPPTRHLVGKEILV</sequence>
<name>A0A9P8YG42_9PEZI</name>
<comment type="caution">
    <text evidence="1">The sequence shown here is derived from an EMBL/GenBank/DDBJ whole genome shotgun (WGS) entry which is preliminary data.</text>
</comment>
<dbReference type="GeneID" id="70185913"/>
<evidence type="ECO:0000313" key="1">
    <source>
        <dbReference type="EMBL" id="KAH7037425.1"/>
    </source>
</evidence>
<accession>A0A9P8YG42</accession>
<protein>
    <recommendedName>
        <fullName evidence="3">F-box domain-containing protein</fullName>
    </recommendedName>
</protein>
<proteinExistence type="predicted"/>
<evidence type="ECO:0008006" key="3">
    <source>
        <dbReference type="Google" id="ProtNLM"/>
    </source>
</evidence>
<dbReference type="Gene3D" id="3.80.10.10">
    <property type="entry name" value="Ribonuclease Inhibitor"/>
    <property type="match status" value="1"/>
</dbReference>
<dbReference type="SUPFAM" id="SSF81383">
    <property type="entry name" value="F-box domain"/>
    <property type="match status" value="1"/>
</dbReference>
<keyword evidence="2" id="KW-1185">Reference proteome</keyword>
<dbReference type="SUPFAM" id="SSF52047">
    <property type="entry name" value="RNI-like"/>
    <property type="match status" value="1"/>
</dbReference>
<evidence type="ECO:0000313" key="2">
    <source>
        <dbReference type="Proteomes" id="UP000756346"/>
    </source>
</evidence>
<organism evidence="1 2">
    <name type="scientific">Microdochium trichocladiopsis</name>
    <dbReference type="NCBI Taxonomy" id="1682393"/>
    <lineage>
        <taxon>Eukaryota</taxon>
        <taxon>Fungi</taxon>
        <taxon>Dikarya</taxon>
        <taxon>Ascomycota</taxon>
        <taxon>Pezizomycotina</taxon>
        <taxon>Sordariomycetes</taxon>
        <taxon>Xylariomycetidae</taxon>
        <taxon>Xylariales</taxon>
        <taxon>Microdochiaceae</taxon>
        <taxon>Microdochium</taxon>
    </lineage>
</organism>